<protein>
    <recommendedName>
        <fullName evidence="2">Intracellular proteinase inhibitor BsuPI domain-containing protein</fullName>
    </recommendedName>
</protein>
<proteinExistence type="predicted"/>
<dbReference type="OrthoDB" id="1357684at2"/>
<dbReference type="RefSeq" id="WP_159345194.1">
    <property type="nucleotide sequence ID" value="NZ_JBALOT010000006.1"/>
</dbReference>
<evidence type="ECO:0000256" key="1">
    <source>
        <dbReference type="SAM" id="SignalP"/>
    </source>
</evidence>
<comment type="caution">
    <text evidence="3">The sequence shown here is derived from an EMBL/GenBank/DDBJ whole genome shotgun (WGS) entry which is preliminary data.</text>
</comment>
<gene>
    <name evidence="3" type="ORF">KIS1582_2397</name>
</gene>
<feature type="signal peptide" evidence="1">
    <location>
        <begin position="1"/>
        <end position="20"/>
    </location>
</feature>
<evidence type="ECO:0000259" key="2">
    <source>
        <dbReference type="Pfam" id="PF12690"/>
    </source>
</evidence>
<name>A0A800MWH6_CYTFI</name>
<keyword evidence="1" id="KW-0732">Signal</keyword>
<dbReference type="Gene3D" id="2.60.40.2360">
    <property type="entry name" value="Intracellular proteinase inhibitor BsuPI"/>
    <property type="match status" value="1"/>
</dbReference>
<reference evidence="3 4" key="1">
    <citation type="journal article" date="2020" name="G3 (Bethesda)">
        <title>Whole Genome Sequencing and Comparative Genomics of Two Nematicidal Bacillus Strains Reveals a Wide Range of Possible Virulence Factors.</title>
        <authorList>
            <person name="Susic N."/>
            <person name="Janezic S."/>
            <person name="Rupnik M."/>
            <person name="Geric Stare B."/>
        </authorList>
    </citation>
    <scope>NUCLEOTIDE SEQUENCE [LARGE SCALE GENOMIC DNA]</scope>
    <source>
        <strain evidence="3 4">I-1582</strain>
    </source>
</reference>
<sequence length="249" mass="28406">MLRLLAAAVIILTMPMQSFEASIKEMPFDFNVMPQAGQETLKIDLLLRNKANYPLSFEFGSSQFYEVEIFSQEGEKVYSSSEGKAFLQAIQTIAVKPDESKVWEEQWDYRHKGKRVQEGEYIVKARLLASNLNGKKLETKPESEASVYIPGQNPSFSQAKVTGRNGEYIILFKARPKSGKLWYTVEDGHNELQSEKTILASPNDWKSFRIKISLPSENIPENRTVVLHLYEKDEDGDIMNSYPVILESN</sequence>
<organism evidence="3 4">
    <name type="scientific">Cytobacillus firmus</name>
    <name type="common">Bacillus firmus</name>
    <dbReference type="NCBI Taxonomy" id="1399"/>
    <lineage>
        <taxon>Bacteria</taxon>
        <taxon>Bacillati</taxon>
        <taxon>Bacillota</taxon>
        <taxon>Bacilli</taxon>
        <taxon>Bacillales</taxon>
        <taxon>Bacillaceae</taxon>
        <taxon>Cytobacillus</taxon>
    </lineage>
</organism>
<dbReference type="AlphaFoldDB" id="A0A800MWH6"/>
<dbReference type="Pfam" id="PF12690">
    <property type="entry name" value="BsuPI"/>
    <property type="match status" value="1"/>
</dbReference>
<accession>A0A800MWH6</accession>
<evidence type="ECO:0000313" key="4">
    <source>
        <dbReference type="Proteomes" id="UP000465778"/>
    </source>
</evidence>
<dbReference type="InterPro" id="IPR020481">
    <property type="entry name" value="Intracell_prot_inh_BsuPI"/>
</dbReference>
<feature type="domain" description="Intracellular proteinase inhibitor BsuPI" evidence="2">
    <location>
        <begin position="32"/>
        <end position="131"/>
    </location>
</feature>
<dbReference type="EMBL" id="VDEM01000024">
    <property type="protein sequence ID" value="KAF0823771.1"/>
    <property type="molecule type" value="Genomic_DNA"/>
</dbReference>
<dbReference type="InterPro" id="IPR038144">
    <property type="entry name" value="IPI"/>
</dbReference>
<feature type="chain" id="PRO_5038386670" description="Intracellular proteinase inhibitor BsuPI domain-containing protein" evidence="1">
    <location>
        <begin position="21"/>
        <end position="249"/>
    </location>
</feature>
<evidence type="ECO:0000313" key="3">
    <source>
        <dbReference type="EMBL" id="KAF0823771.1"/>
    </source>
</evidence>
<dbReference type="Proteomes" id="UP000465778">
    <property type="component" value="Unassembled WGS sequence"/>
</dbReference>